<dbReference type="OrthoDB" id="1394818at2759"/>
<feature type="compositionally biased region" description="Polar residues" evidence="1">
    <location>
        <begin position="321"/>
        <end position="334"/>
    </location>
</feature>
<feature type="compositionally biased region" description="Polar residues" evidence="1">
    <location>
        <begin position="357"/>
        <end position="379"/>
    </location>
</feature>
<keyword evidence="2" id="KW-1133">Transmembrane helix</keyword>
<feature type="compositionally biased region" description="Low complexity" evidence="1">
    <location>
        <begin position="672"/>
        <end position="693"/>
    </location>
</feature>
<dbReference type="SUPFAM" id="SSF52058">
    <property type="entry name" value="L domain-like"/>
    <property type="match status" value="1"/>
</dbReference>
<organism evidence="4 5">
    <name type="scientific">Seminavis robusta</name>
    <dbReference type="NCBI Taxonomy" id="568900"/>
    <lineage>
        <taxon>Eukaryota</taxon>
        <taxon>Sar</taxon>
        <taxon>Stramenopiles</taxon>
        <taxon>Ochrophyta</taxon>
        <taxon>Bacillariophyta</taxon>
        <taxon>Bacillariophyceae</taxon>
        <taxon>Bacillariophycidae</taxon>
        <taxon>Naviculales</taxon>
        <taxon>Naviculaceae</taxon>
        <taxon>Seminavis</taxon>
    </lineage>
</organism>
<evidence type="ECO:0000256" key="2">
    <source>
        <dbReference type="SAM" id="Phobius"/>
    </source>
</evidence>
<dbReference type="InterPro" id="IPR032675">
    <property type="entry name" value="LRR_dom_sf"/>
</dbReference>
<feature type="region of interest" description="Disordered" evidence="1">
    <location>
        <begin position="319"/>
        <end position="406"/>
    </location>
</feature>
<protein>
    <submittedName>
        <fullName evidence="4">Dna-damage-repair toleration protein</fullName>
    </submittedName>
</protein>
<dbReference type="Gene3D" id="3.80.10.10">
    <property type="entry name" value="Ribonuclease Inhibitor"/>
    <property type="match status" value="2"/>
</dbReference>
<feature type="region of interest" description="Disordered" evidence="1">
    <location>
        <begin position="661"/>
        <end position="699"/>
    </location>
</feature>
<gene>
    <name evidence="4" type="ORF">SEMRO_67_G037510.1</name>
</gene>
<evidence type="ECO:0000256" key="3">
    <source>
        <dbReference type="SAM" id="SignalP"/>
    </source>
</evidence>
<dbReference type="InterPro" id="IPR046959">
    <property type="entry name" value="PRK1-6/SRF4-like"/>
</dbReference>
<keyword evidence="3" id="KW-0732">Signal</keyword>
<dbReference type="AlphaFoldDB" id="A0A9N8DBL1"/>
<feature type="chain" id="PRO_5040343933" evidence="3">
    <location>
        <begin position="31"/>
        <end position="848"/>
    </location>
</feature>
<feature type="signal peptide" evidence="3">
    <location>
        <begin position="1"/>
        <end position="30"/>
    </location>
</feature>
<name>A0A9N8DBL1_9STRA</name>
<evidence type="ECO:0000313" key="4">
    <source>
        <dbReference type="EMBL" id="CAB9499704.1"/>
    </source>
</evidence>
<feature type="region of interest" description="Disordered" evidence="1">
    <location>
        <begin position="825"/>
        <end position="848"/>
    </location>
</feature>
<keyword evidence="2" id="KW-0812">Transmembrane</keyword>
<evidence type="ECO:0000313" key="5">
    <source>
        <dbReference type="Proteomes" id="UP001153069"/>
    </source>
</evidence>
<keyword evidence="2" id="KW-0472">Membrane</keyword>
<dbReference type="InterPro" id="IPR001611">
    <property type="entry name" value="Leu-rich_rpt"/>
</dbReference>
<sequence length="848" mass="91007">MINRKQAPGGFWCALLLFGLAVAIPRNVAAIETPFGLDGSVDTRKVPSRRHLAKDKKESTVIGTNPLEQQALELFYAATGLALPVWFSDQNHLGDNAYDYCSFHGIHCSSKRQEEDETQPFLIEGISLKNTGLVGTLPDDLFEHLPLLKTINLSSNSLGGRIPQSLMNLRELKHVDLSENKFTGPLPFFSPKKSKLSKLKLQKNRFKGSISPEALCPLQKLKVVDISGNRGLRGSLPECMNDLNDLDTLLLDGVGLTGTIPSALCSSDRPMNGLDPNEFGCDAIACSMGSFEPTIGRQRDAQTPCQPCPSNLVLGALTCSDEPTGSPTNNPTSKPSTLPTAIPSPTPSTLPSWSPTRQTPSPTKRDTASPTMHPTTSKPSVYPTIVASPPPSTVPSWSPTLQTSSPTINPTINTALPTGAPSIESSANPTTIVPSSMPLVETNTTHAPSTDGGQAWDQTMDIEIVLVGIARLLEDDEAKLMERIIKDFLEEQQTLVTILRVALTYQRIGPQLEASHLSLLQRRRNLRFLQSESSWLPTALTMSATVLLGRSVSLEQAVHDLAALWDENIADLDRLARDTFDVSSLFDAPTRSENASTTNVAVTESTPGIHHVGTETLGDSHEPRFTLLLLALALASVAVFSVTVLHVVRCHRNGFKLPERRDATLEGPCPPNSGDNSSSTSTPPGNTNRNGTSENSDERDEVMADIDIRSAFSCWKHWDSFNGAVSEESDSGWNSGSGSGSVQDAYIHVDSSSIANSSFRRSKGLLDPYNADDVWSVAPDELLCPSEGDRSEASSNVPVGGATVLKLQKIISDSVDALAAQDEAGGLLPPANAPVPEADDDIHTSGAT</sequence>
<dbReference type="PANTHER" id="PTHR48007:SF4">
    <property type="entry name" value="LEUCINE-RICH REPEAT RECEPTOR-LIKE PROTEIN KINASE PXC1"/>
    <property type="match status" value="1"/>
</dbReference>
<dbReference type="EMBL" id="CAICTM010000066">
    <property type="protein sequence ID" value="CAB9499704.1"/>
    <property type="molecule type" value="Genomic_DNA"/>
</dbReference>
<dbReference type="Proteomes" id="UP001153069">
    <property type="component" value="Unassembled WGS sequence"/>
</dbReference>
<accession>A0A9N8DBL1</accession>
<comment type="caution">
    <text evidence="4">The sequence shown here is derived from an EMBL/GenBank/DDBJ whole genome shotgun (WGS) entry which is preliminary data.</text>
</comment>
<evidence type="ECO:0000256" key="1">
    <source>
        <dbReference type="SAM" id="MobiDB-lite"/>
    </source>
</evidence>
<dbReference type="Pfam" id="PF13855">
    <property type="entry name" value="LRR_8"/>
    <property type="match status" value="1"/>
</dbReference>
<feature type="transmembrane region" description="Helical" evidence="2">
    <location>
        <begin position="625"/>
        <end position="648"/>
    </location>
</feature>
<keyword evidence="5" id="KW-1185">Reference proteome</keyword>
<dbReference type="PANTHER" id="PTHR48007">
    <property type="entry name" value="LEUCINE-RICH REPEAT RECEPTOR-LIKE PROTEIN KINASE PXC1"/>
    <property type="match status" value="1"/>
</dbReference>
<reference evidence="4" key="1">
    <citation type="submission" date="2020-06" db="EMBL/GenBank/DDBJ databases">
        <authorList>
            <consortium name="Plant Systems Biology data submission"/>
        </authorList>
    </citation>
    <scope>NUCLEOTIDE SEQUENCE</scope>
    <source>
        <strain evidence="4">D6</strain>
    </source>
</reference>
<proteinExistence type="predicted"/>